<sequence length="370" mass="40622">MIKKWKWVLCIGTMTLSLLLGGCGSASSNKAADSKADSGFSAESELMSMSADVSMSTATTEQSMPAAGSNEAPVGNQSSTTQAGDFQVPGGSPGMQAIDAPAGLNKKLIYRANVVLEVKDYGKAQSEVRNLVAMSGGYIVEFTENQSQHEQGGTIILKVPSSGFSSFLDRLEKMEHESLQRSMQGQDVSEEYVDLESRLKVKQAMESRYLQFLKEATKSSQMVEFANELERIQTEIEQIRGRMRYIDQNVAYSTVEIRLYQPEVNQVNPSAKGKEPLGHRAWSALDSSLKALSVAMEWIIVILSGALPILLLLGIIAAPIWMVRRKRLLKAKEYRLQRKNTVNPPAGTKQAGQAEAADNQDIPRHEDDTD</sequence>
<dbReference type="EMBL" id="BOSM01000001">
    <property type="protein sequence ID" value="GIP56629.1"/>
    <property type="molecule type" value="Genomic_DNA"/>
</dbReference>
<protein>
    <recommendedName>
        <fullName evidence="4">DUF4349 domain-containing protein</fullName>
    </recommendedName>
</protein>
<feature type="domain" description="DUF4349" evidence="4">
    <location>
        <begin position="107"/>
        <end position="321"/>
    </location>
</feature>
<accession>A0ABQ4MKW4</accession>
<evidence type="ECO:0000256" key="2">
    <source>
        <dbReference type="SAM" id="Phobius"/>
    </source>
</evidence>
<evidence type="ECO:0000259" key="4">
    <source>
        <dbReference type="Pfam" id="PF14257"/>
    </source>
</evidence>
<keyword evidence="6" id="KW-1185">Reference proteome</keyword>
<dbReference type="RefSeq" id="WP_213588687.1">
    <property type="nucleotide sequence ID" value="NZ_BOSM01000001.1"/>
</dbReference>
<keyword evidence="2" id="KW-0812">Transmembrane</keyword>
<dbReference type="Pfam" id="PF14257">
    <property type="entry name" value="DUF4349"/>
    <property type="match status" value="1"/>
</dbReference>
<gene>
    <name evidence="5" type="ORF">J15TS10_04430</name>
</gene>
<comment type="caution">
    <text evidence="5">The sequence shown here is derived from an EMBL/GenBank/DDBJ whole genome shotgun (WGS) entry which is preliminary data.</text>
</comment>
<reference evidence="5 6" key="1">
    <citation type="submission" date="2021-03" db="EMBL/GenBank/DDBJ databases">
        <title>Antimicrobial resistance genes in bacteria isolated from Japanese honey, and their potential for conferring macrolide and lincosamide resistance in the American foulbrood pathogen Paenibacillus larvae.</title>
        <authorList>
            <person name="Okamoto M."/>
            <person name="Kumagai M."/>
            <person name="Kanamori H."/>
            <person name="Takamatsu D."/>
        </authorList>
    </citation>
    <scope>NUCLEOTIDE SEQUENCE [LARGE SCALE GENOMIC DNA]</scope>
    <source>
        <strain evidence="5 6">J15TS10</strain>
    </source>
</reference>
<evidence type="ECO:0000313" key="5">
    <source>
        <dbReference type="EMBL" id="GIP56629.1"/>
    </source>
</evidence>
<dbReference type="PROSITE" id="PS51257">
    <property type="entry name" value="PROKAR_LIPOPROTEIN"/>
    <property type="match status" value="1"/>
</dbReference>
<keyword evidence="2" id="KW-0472">Membrane</keyword>
<name>A0ABQ4MKW4_9BACL</name>
<feature type="chain" id="PRO_5046181048" description="DUF4349 domain-containing protein" evidence="3">
    <location>
        <begin position="32"/>
        <end position="370"/>
    </location>
</feature>
<evidence type="ECO:0000256" key="1">
    <source>
        <dbReference type="SAM" id="MobiDB-lite"/>
    </source>
</evidence>
<keyword evidence="2" id="KW-1133">Transmembrane helix</keyword>
<keyword evidence="3" id="KW-0732">Signal</keyword>
<dbReference type="InterPro" id="IPR025645">
    <property type="entry name" value="DUF4349"/>
</dbReference>
<feature type="transmembrane region" description="Helical" evidence="2">
    <location>
        <begin position="298"/>
        <end position="323"/>
    </location>
</feature>
<dbReference type="Proteomes" id="UP000681290">
    <property type="component" value="Unassembled WGS sequence"/>
</dbReference>
<feature type="region of interest" description="Disordered" evidence="1">
    <location>
        <begin position="52"/>
        <end position="94"/>
    </location>
</feature>
<evidence type="ECO:0000256" key="3">
    <source>
        <dbReference type="SAM" id="SignalP"/>
    </source>
</evidence>
<evidence type="ECO:0000313" key="6">
    <source>
        <dbReference type="Proteomes" id="UP000681290"/>
    </source>
</evidence>
<feature type="compositionally biased region" description="Polar residues" evidence="1">
    <location>
        <begin position="75"/>
        <end position="84"/>
    </location>
</feature>
<organism evidence="5 6">
    <name type="scientific">Paenibacillus woosongensis</name>
    <dbReference type="NCBI Taxonomy" id="307580"/>
    <lineage>
        <taxon>Bacteria</taxon>
        <taxon>Bacillati</taxon>
        <taxon>Bacillota</taxon>
        <taxon>Bacilli</taxon>
        <taxon>Bacillales</taxon>
        <taxon>Paenibacillaceae</taxon>
        <taxon>Paenibacillus</taxon>
    </lineage>
</organism>
<proteinExistence type="predicted"/>
<feature type="region of interest" description="Disordered" evidence="1">
    <location>
        <begin position="339"/>
        <end position="370"/>
    </location>
</feature>
<feature type="compositionally biased region" description="Basic and acidic residues" evidence="1">
    <location>
        <begin position="361"/>
        <end position="370"/>
    </location>
</feature>
<feature type="signal peptide" evidence="3">
    <location>
        <begin position="1"/>
        <end position="31"/>
    </location>
</feature>
<feature type="compositionally biased region" description="Polar residues" evidence="1">
    <location>
        <begin position="52"/>
        <end position="63"/>
    </location>
</feature>